<dbReference type="PANTHER" id="PTHR24421">
    <property type="entry name" value="NITRATE/NITRITE SENSOR PROTEIN NARX-RELATED"/>
    <property type="match status" value="1"/>
</dbReference>
<dbReference type="InterPro" id="IPR036890">
    <property type="entry name" value="HATPase_C_sf"/>
</dbReference>
<keyword evidence="7" id="KW-0067">ATP-binding</keyword>
<proteinExistence type="predicted"/>
<dbReference type="EMBL" id="FNRY01000001">
    <property type="protein sequence ID" value="SEB82327.1"/>
    <property type="molecule type" value="Genomic_DNA"/>
</dbReference>
<evidence type="ECO:0000259" key="11">
    <source>
        <dbReference type="Pfam" id="PF07730"/>
    </source>
</evidence>
<evidence type="ECO:0000256" key="8">
    <source>
        <dbReference type="ARBA" id="ARBA00023012"/>
    </source>
</evidence>
<dbReference type="Proteomes" id="UP000199183">
    <property type="component" value="Unassembled WGS sequence"/>
</dbReference>
<dbReference type="GO" id="GO:0046983">
    <property type="term" value="F:protein dimerization activity"/>
    <property type="evidence" value="ECO:0007669"/>
    <property type="project" value="InterPro"/>
</dbReference>
<keyword evidence="4" id="KW-0808">Transferase</keyword>
<keyword evidence="13" id="KW-1185">Reference proteome</keyword>
<dbReference type="Gene3D" id="3.30.565.10">
    <property type="entry name" value="Histidine kinase-like ATPase, C-terminal domain"/>
    <property type="match status" value="1"/>
</dbReference>
<feature type="transmembrane region" description="Helical" evidence="9">
    <location>
        <begin position="135"/>
        <end position="154"/>
    </location>
</feature>
<sequence>MWRIVLASIAIALYAVMVPIQSTLYATFVPLAFVLSALVCGSMVVAVSAPRTGTALFLVGLFGSAVAGGAGHDAFWPWPLSVPVMIALALLVGVVAFRTGWRPGLIAWLLALLVTIVVLQFPGQPRDPDATAADLIVAFSIAGVLYFIALLVAGRERIQAELTREREVSADEQSRRLLVEERARIAREMHDVVAHSMSLIQVQASTARYRLPDLDAAAAAEFDDIAASARSSLTEMRRLLGALRTEDQSAERAPQQTIADIPALVDAASRAGVDITLERVEGAQSAPPSVQIAAFRIVQEGVSNAVRHAPGSRVSVSVREQGALLVIDVSNAAATEPVHAAAGGGHGLIGMRERTTLLGGSLDTRPSPDGGWHVHATLPWDTMGAASAPEERS</sequence>
<dbReference type="GO" id="GO:0005524">
    <property type="term" value="F:ATP binding"/>
    <property type="evidence" value="ECO:0007669"/>
    <property type="project" value="UniProtKB-KW"/>
</dbReference>
<keyword evidence="5" id="KW-0547">Nucleotide-binding</keyword>
<evidence type="ECO:0000256" key="7">
    <source>
        <dbReference type="ARBA" id="ARBA00022840"/>
    </source>
</evidence>
<organism evidence="12 13">
    <name type="scientific">Paramicrobacterium humi</name>
    <dbReference type="NCBI Taxonomy" id="640635"/>
    <lineage>
        <taxon>Bacteria</taxon>
        <taxon>Bacillati</taxon>
        <taxon>Actinomycetota</taxon>
        <taxon>Actinomycetes</taxon>
        <taxon>Micrococcales</taxon>
        <taxon>Microbacteriaceae</taxon>
        <taxon>Paramicrobacterium</taxon>
    </lineage>
</organism>
<keyword evidence="8" id="KW-0902">Two-component regulatory system</keyword>
<evidence type="ECO:0000256" key="4">
    <source>
        <dbReference type="ARBA" id="ARBA00022679"/>
    </source>
</evidence>
<keyword evidence="3" id="KW-0597">Phosphoprotein</keyword>
<evidence type="ECO:0000256" key="2">
    <source>
        <dbReference type="ARBA" id="ARBA00012438"/>
    </source>
</evidence>
<dbReference type="InterPro" id="IPR011712">
    <property type="entry name" value="Sig_transdc_His_kin_sub3_dim/P"/>
</dbReference>
<evidence type="ECO:0000259" key="10">
    <source>
        <dbReference type="Pfam" id="PF02518"/>
    </source>
</evidence>
<dbReference type="GO" id="GO:0016020">
    <property type="term" value="C:membrane"/>
    <property type="evidence" value="ECO:0007669"/>
    <property type="project" value="InterPro"/>
</dbReference>
<comment type="catalytic activity">
    <reaction evidence="1">
        <text>ATP + protein L-histidine = ADP + protein N-phospho-L-histidine.</text>
        <dbReference type="EC" id="2.7.13.3"/>
    </reaction>
</comment>
<dbReference type="Gene3D" id="1.20.5.1930">
    <property type="match status" value="1"/>
</dbReference>
<feature type="transmembrane region" description="Helical" evidence="9">
    <location>
        <begin position="78"/>
        <end position="97"/>
    </location>
</feature>
<gene>
    <name evidence="12" type="ORF">SAMN04489806_1871</name>
</gene>
<evidence type="ECO:0000313" key="13">
    <source>
        <dbReference type="Proteomes" id="UP000199183"/>
    </source>
</evidence>
<feature type="transmembrane region" description="Helical" evidence="9">
    <location>
        <begin position="25"/>
        <end position="47"/>
    </location>
</feature>
<dbReference type="InterPro" id="IPR050482">
    <property type="entry name" value="Sensor_HK_TwoCompSys"/>
</dbReference>
<dbReference type="CDD" id="cd16917">
    <property type="entry name" value="HATPase_UhpB-NarQ-NarX-like"/>
    <property type="match status" value="1"/>
</dbReference>
<feature type="transmembrane region" description="Helical" evidence="9">
    <location>
        <begin position="104"/>
        <end position="123"/>
    </location>
</feature>
<dbReference type="GO" id="GO:0000155">
    <property type="term" value="F:phosphorelay sensor kinase activity"/>
    <property type="evidence" value="ECO:0007669"/>
    <property type="project" value="InterPro"/>
</dbReference>
<feature type="domain" description="Signal transduction histidine kinase subgroup 3 dimerisation and phosphoacceptor" evidence="11">
    <location>
        <begin position="181"/>
        <end position="247"/>
    </location>
</feature>
<evidence type="ECO:0000256" key="3">
    <source>
        <dbReference type="ARBA" id="ARBA00022553"/>
    </source>
</evidence>
<evidence type="ECO:0000256" key="1">
    <source>
        <dbReference type="ARBA" id="ARBA00000085"/>
    </source>
</evidence>
<dbReference type="PANTHER" id="PTHR24421:SF10">
    <property type="entry name" value="NITRATE_NITRITE SENSOR PROTEIN NARQ"/>
    <property type="match status" value="1"/>
</dbReference>
<dbReference type="STRING" id="640635.SAMN04489806_1871"/>
<dbReference type="InterPro" id="IPR003594">
    <property type="entry name" value="HATPase_dom"/>
</dbReference>
<evidence type="ECO:0000256" key="9">
    <source>
        <dbReference type="SAM" id="Phobius"/>
    </source>
</evidence>
<feature type="transmembrane region" description="Helical" evidence="9">
    <location>
        <begin position="54"/>
        <end position="72"/>
    </location>
</feature>
<keyword evidence="9" id="KW-0472">Membrane</keyword>
<dbReference type="AlphaFoldDB" id="A0A1H4MHI9"/>
<dbReference type="Pfam" id="PF02518">
    <property type="entry name" value="HATPase_c"/>
    <property type="match status" value="1"/>
</dbReference>
<dbReference type="SUPFAM" id="SSF55874">
    <property type="entry name" value="ATPase domain of HSP90 chaperone/DNA topoisomerase II/histidine kinase"/>
    <property type="match status" value="1"/>
</dbReference>
<feature type="domain" description="Histidine kinase/HSP90-like ATPase" evidence="10">
    <location>
        <begin position="291"/>
        <end position="380"/>
    </location>
</feature>
<evidence type="ECO:0000313" key="12">
    <source>
        <dbReference type="EMBL" id="SEB82327.1"/>
    </source>
</evidence>
<protein>
    <recommendedName>
        <fullName evidence="2">histidine kinase</fullName>
        <ecNumber evidence="2">2.7.13.3</ecNumber>
    </recommendedName>
</protein>
<reference evidence="12 13" key="1">
    <citation type="submission" date="2016-10" db="EMBL/GenBank/DDBJ databases">
        <authorList>
            <person name="de Groot N.N."/>
        </authorList>
    </citation>
    <scope>NUCLEOTIDE SEQUENCE [LARGE SCALE GENOMIC DNA]</scope>
    <source>
        <strain evidence="12 13">DSM 21799</strain>
    </source>
</reference>
<dbReference type="EC" id="2.7.13.3" evidence="2"/>
<name>A0A1H4MHI9_9MICO</name>
<keyword evidence="9" id="KW-0812">Transmembrane</keyword>
<evidence type="ECO:0000256" key="5">
    <source>
        <dbReference type="ARBA" id="ARBA00022741"/>
    </source>
</evidence>
<keyword evidence="9" id="KW-1133">Transmembrane helix</keyword>
<dbReference type="Pfam" id="PF07730">
    <property type="entry name" value="HisKA_3"/>
    <property type="match status" value="1"/>
</dbReference>
<accession>A0A1H4MHI9</accession>
<keyword evidence="6 12" id="KW-0418">Kinase</keyword>
<evidence type="ECO:0000256" key="6">
    <source>
        <dbReference type="ARBA" id="ARBA00022777"/>
    </source>
</evidence>